<accession>A0AAD3YEK1</accession>
<evidence type="ECO:0008006" key="6">
    <source>
        <dbReference type="Google" id="ProtNLM"/>
    </source>
</evidence>
<evidence type="ECO:0000313" key="4">
    <source>
        <dbReference type="EMBL" id="GMK59109.1"/>
    </source>
</evidence>
<dbReference type="SUPFAM" id="SSF48452">
    <property type="entry name" value="TPR-like"/>
    <property type="match status" value="1"/>
</dbReference>
<dbReference type="PANTHER" id="PTHR16193">
    <property type="entry name" value="TETRATRICOPEPTIDE REPEAT PROTEIN 27"/>
    <property type="match status" value="1"/>
</dbReference>
<dbReference type="PROSITE" id="PS50005">
    <property type="entry name" value="TPR"/>
    <property type="match status" value="2"/>
</dbReference>
<dbReference type="PANTHER" id="PTHR16193:SF0">
    <property type="entry name" value="TETRATRICOPEPTIDE REPEAT PROTEIN 27"/>
    <property type="match status" value="1"/>
</dbReference>
<dbReference type="InterPro" id="IPR011990">
    <property type="entry name" value="TPR-like_helical_dom_sf"/>
</dbReference>
<dbReference type="InterPro" id="IPR019734">
    <property type="entry name" value="TPR_rpt"/>
</dbReference>
<sequence length="883" mass="97639">MSDLEWALANLSAPSGSCRAAEIVSKVKDANFREVLFSKEGTGVLSRVPNLLDGLQEGATDSDSTSSSDLSDEDAFALLAVAVALQHAFVQANWTGPNLDFGPADVIAAVRGGEVGDADAATTAANAGALPSLTLLGEPVYHLTAHPALFLLSVRVLAYLQKSSALKTLPWWLLRSHVVHLALLDEPVALADDVLQGVIALVDAAPDADTAAALQLELGLLQSRLGQDRAANQAFLAAARASGLEFELTGAMGRRTKFQATDHSQLVLLAESRAREGEEVVPEKKVPETLALNDDTLLEETEFTKITQTGSGALAHLDPSNQPPLHPLDQALLLSLCLSQRNDSPTHGLTNQQMMPFLARIVSHPRNWSVHTTALLLRSRLEANRSRTVERSTLQLAALIDQMPTADSTPAERLQYFHQLPLPSKWEMERELAKRYLSLGVVRSALEIFTRLEMWEDAATAMMRMEMDNEAERLVHDLLEGRKIESDVVVQLGKSSLSDARRAKLSSARAAKLWCVLGDLALNNEAGIRDPQAGRAAAIEKYDKAWEVSGESNSRCQRSLGALYTSSRQYEAAVGAFKKALAINPLYAQAWFTLGVCYMRLERWREARDAFKRQVGVNPDDSEGWNNLAAVYLRMNEEGLQPGETPEPVPFETKQLAWHALKSGLRTSYDNWRMWQNYMVVSVDVGELAEAVRAMTRVVEVMGTKDPLVAVNPEVLDKLVDAVSRDAWNDGNGPLDGKPPPTSNEGWGLLPLVDRLFESTIFPRISDDPRVWRAHARLLRWKEDWAGALEDYVRAYRADVVSDEQVERDRARFAEAVREVEDLVATFQLLGPKVPRVEGKKGDWRFQARGIVRTFMGRTKDAFEGEPEWDILKDLLDELRRSD</sequence>
<reference evidence="4" key="1">
    <citation type="journal article" date="2023" name="BMC Genomics">
        <title>Chromosome-level genome assemblies of Cutaneotrichosporon spp. (Trichosporonales, Basidiomycota) reveal imbalanced evolution between nucleotide sequences and chromosome synteny.</title>
        <authorList>
            <person name="Kobayashi Y."/>
            <person name="Kayamori A."/>
            <person name="Aoki K."/>
            <person name="Shiwa Y."/>
            <person name="Matsutani M."/>
            <person name="Fujita N."/>
            <person name="Sugita T."/>
            <person name="Iwasaki W."/>
            <person name="Tanaka N."/>
            <person name="Takashima M."/>
        </authorList>
    </citation>
    <scope>NUCLEOTIDE SEQUENCE</scope>
    <source>
        <strain evidence="4">HIS016</strain>
    </source>
</reference>
<dbReference type="Proteomes" id="UP001222932">
    <property type="component" value="Unassembled WGS sequence"/>
</dbReference>
<dbReference type="EMBL" id="BTCM01000007">
    <property type="protein sequence ID" value="GMK59109.1"/>
    <property type="molecule type" value="Genomic_DNA"/>
</dbReference>
<evidence type="ECO:0000256" key="3">
    <source>
        <dbReference type="PROSITE-ProRule" id="PRU00339"/>
    </source>
</evidence>
<feature type="repeat" description="TPR" evidence="3">
    <location>
        <begin position="554"/>
        <end position="587"/>
    </location>
</feature>
<protein>
    <recommendedName>
        <fullName evidence="6">TPR-like protein</fullName>
    </recommendedName>
</protein>
<gene>
    <name evidence="4" type="ORF">CspeluHIS016_0701240</name>
</gene>
<organism evidence="4 5">
    <name type="scientific">Cutaneotrichosporon spelunceum</name>
    <dbReference type="NCBI Taxonomy" id="1672016"/>
    <lineage>
        <taxon>Eukaryota</taxon>
        <taxon>Fungi</taxon>
        <taxon>Dikarya</taxon>
        <taxon>Basidiomycota</taxon>
        <taxon>Agaricomycotina</taxon>
        <taxon>Tremellomycetes</taxon>
        <taxon>Trichosporonales</taxon>
        <taxon>Trichosporonaceae</taxon>
        <taxon>Cutaneotrichosporon</taxon>
    </lineage>
</organism>
<evidence type="ECO:0000256" key="2">
    <source>
        <dbReference type="ARBA" id="ARBA00022803"/>
    </source>
</evidence>
<keyword evidence="5" id="KW-1185">Reference proteome</keyword>
<dbReference type="Gene3D" id="1.25.40.10">
    <property type="entry name" value="Tetratricopeptide repeat domain"/>
    <property type="match status" value="1"/>
</dbReference>
<dbReference type="PROSITE" id="PS50293">
    <property type="entry name" value="TPR_REGION"/>
    <property type="match status" value="1"/>
</dbReference>
<name>A0AAD3YEK1_9TREE</name>
<keyword evidence="2 3" id="KW-0802">TPR repeat</keyword>
<feature type="repeat" description="TPR" evidence="3">
    <location>
        <begin position="588"/>
        <end position="621"/>
    </location>
</feature>
<dbReference type="SMART" id="SM00028">
    <property type="entry name" value="TPR"/>
    <property type="match status" value="3"/>
</dbReference>
<dbReference type="AlphaFoldDB" id="A0AAD3YEK1"/>
<comment type="caution">
    <text evidence="4">The sequence shown here is derived from an EMBL/GenBank/DDBJ whole genome shotgun (WGS) entry which is preliminary data.</text>
</comment>
<reference evidence="4" key="2">
    <citation type="submission" date="2023-06" db="EMBL/GenBank/DDBJ databases">
        <authorList>
            <person name="Kobayashi Y."/>
            <person name="Kayamori A."/>
            <person name="Aoki K."/>
            <person name="Shiwa Y."/>
            <person name="Fujita N."/>
            <person name="Sugita T."/>
            <person name="Iwasaki W."/>
            <person name="Tanaka N."/>
            <person name="Takashima M."/>
        </authorList>
    </citation>
    <scope>NUCLEOTIDE SEQUENCE</scope>
    <source>
        <strain evidence="4">HIS016</strain>
    </source>
</reference>
<evidence type="ECO:0000313" key="5">
    <source>
        <dbReference type="Proteomes" id="UP001222932"/>
    </source>
</evidence>
<dbReference type="Pfam" id="PF14559">
    <property type="entry name" value="TPR_19"/>
    <property type="match status" value="1"/>
</dbReference>
<dbReference type="InterPro" id="IPR044244">
    <property type="entry name" value="TTC27/Emw1"/>
</dbReference>
<keyword evidence="1" id="KW-0677">Repeat</keyword>
<proteinExistence type="predicted"/>
<evidence type="ECO:0000256" key="1">
    <source>
        <dbReference type="ARBA" id="ARBA00022737"/>
    </source>
</evidence>